<keyword evidence="1" id="KW-1133">Transmembrane helix</keyword>
<name>A0A212JDA1_9BACT</name>
<protein>
    <submittedName>
        <fullName evidence="2">Uncharacterized protein</fullName>
    </submittedName>
</protein>
<keyword evidence="1" id="KW-0472">Membrane</keyword>
<accession>A0A212JDA1</accession>
<reference evidence="2" key="1">
    <citation type="submission" date="2016-04" db="EMBL/GenBank/DDBJ databases">
        <authorList>
            <person name="Evans L.H."/>
            <person name="Alamgir A."/>
            <person name="Owens N."/>
            <person name="Weber N.D."/>
            <person name="Virtaneva K."/>
            <person name="Barbian K."/>
            <person name="Babar A."/>
            <person name="Rosenke K."/>
        </authorList>
    </citation>
    <scope>NUCLEOTIDE SEQUENCE</scope>
    <source>
        <strain evidence="2">86-2</strain>
    </source>
</reference>
<sequence>MNKELHSILFTLIIVAVVIGGWLIGRNQGWFVRSSANDINICRNVTGDTLYFNSKNPIYTVSGWSASRHDDDILHIDLKLKRNRQNTRIEMYLDTANVRYVEVYGKVMPINDIPFSK</sequence>
<organism evidence="2">
    <name type="scientific">uncultured Dysgonomonas sp</name>
    <dbReference type="NCBI Taxonomy" id="206096"/>
    <lineage>
        <taxon>Bacteria</taxon>
        <taxon>Pseudomonadati</taxon>
        <taxon>Bacteroidota</taxon>
        <taxon>Bacteroidia</taxon>
        <taxon>Bacteroidales</taxon>
        <taxon>Dysgonomonadaceae</taxon>
        <taxon>Dysgonomonas</taxon>
        <taxon>environmental samples</taxon>
    </lineage>
</organism>
<dbReference type="EMBL" id="FLUL01000001">
    <property type="protein sequence ID" value="SBV97411.1"/>
    <property type="molecule type" value="Genomic_DNA"/>
</dbReference>
<feature type="transmembrane region" description="Helical" evidence="1">
    <location>
        <begin position="6"/>
        <end position="25"/>
    </location>
</feature>
<keyword evidence="1" id="KW-0812">Transmembrane</keyword>
<dbReference type="AlphaFoldDB" id="A0A212JDA1"/>
<evidence type="ECO:0000313" key="2">
    <source>
        <dbReference type="EMBL" id="SBV97411.1"/>
    </source>
</evidence>
<dbReference type="RefSeq" id="WP_296948337.1">
    <property type="nucleotide sequence ID" value="NZ_LT599021.1"/>
</dbReference>
<gene>
    <name evidence="2" type="ORF">KL86DYS2_11267</name>
</gene>
<evidence type="ECO:0000256" key="1">
    <source>
        <dbReference type="SAM" id="Phobius"/>
    </source>
</evidence>
<proteinExistence type="predicted"/>